<sequence length="170" mass="18767">MNRWTNLLLLVGAPLFSAHCTGSSVPSINVPSCSEGAGSVQYNKSVPNGENKFPLTQVDLCYTDSDIKITFTAFEEVNFYYNESHTTNDPLYEYEVMEAFIYHGTNDPKSYLEFEVSPNNVTWQAFIYNPSKLRSDGAPFDNGQLASPIVDGLVTSTALDRDGGVWVSNA</sequence>
<reference evidence="2 3" key="1">
    <citation type="submission" date="2018-12" db="EMBL/GenBank/DDBJ databases">
        <title>Draft genome sequence of Xylaria grammica IHI A82.</title>
        <authorList>
            <person name="Buettner E."/>
            <person name="Kellner H."/>
        </authorList>
    </citation>
    <scope>NUCLEOTIDE SEQUENCE [LARGE SCALE GENOMIC DNA]</scope>
    <source>
        <strain evidence="2 3">IHI A82</strain>
    </source>
</reference>
<evidence type="ECO:0000313" key="3">
    <source>
        <dbReference type="Proteomes" id="UP000286045"/>
    </source>
</evidence>
<gene>
    <name evidence="2" type="ORF">EKO27_g11109</name>
</gene>
<organism evidence="2 3">
    <name type="scientific">Xylaria grammica</name>
    <dbReference type="NCBI Taxonomy" id="363999"/>
    <lineage>
        <taxon>Eukaryota</taxon>
        <taxon>Fungi</taxon>
        <taxon>Dikarya</taxon>
        <taxon>Ascomycota</taxon>
        <taxon>Pezizomycotina</taxon>
        <taxon>Sordariomycetes</taxon>
        <taxon>Xylariomycetidae</taxon>
        <taxon>Xylariales</taxon>
        <taxon>Xylariaceae</taxon>
        <taxon>Xylaria</taxon>
    </lineage>
</organism>
<dbReference type="Gene3D" id="2.60.40.1190">
    <property type="match status" value="1"/>
</dbReference>
<protein>
    <submittedName>
        <fullName evidence="2">Uncharacterized protein</fullName>
    </submittedName>
</protein>
<comment type="caution">
    <text evidence="2">The sequence shown here is derived from an EMBL/GenBank/DDBJ whole genome shotgun (WGS) entry which is preliminary data.</text>
</comment>
<dbReference type="STRING" id="363999.A0A439CPC3"/>
<keyword evidence="1" id="KW-0732">Signal</keyword>
<evidence type="ECO:0000256" key="1">
    <source>
        <dbReference type="SAM" id="SignalP"/>
    </source>
</evidence>
<feature type="signal peptide" evidence="1">
    <location>
        <begin position="1"/>
        <end position="22"/>
    </location>
</feature>
<accession>A0A439CPC3</accession>
<proteinExistence type="predicted"/>
<dbReference type="AlphaFoldDB" id="A0A439CPC3"/>
<dbReference type="Proteomes" id="UP000286045">
    <property type="component" value="Unassembled WGS sequence"/>
</dbReference>
<dbReference type="EMBL" id="RYZI01000653">
    <property type="protein sequence ID" value="RWA03996.1"/>
    <property type="molecule type" value="Genomic_DNA"/>
</dbReference>
<evidence type="ECO:0000313" key="2">
    <source>
        <dbReference type="EMBL" id="RWA03996.1"/>
    </source>
</evidence>
<keyword evidence="3" id="KW-1185">Reference proteome</keyword>
<feature type="chain" id="PRO_5019125746" evidence="1">
    <location>
        <begin position="23"/>
        <end position="170"/>
    </location>
</feature>
<name>A0A439CPC3_9PEZI</name>